<keyword evidence="1" id="KW-0378">Hydrolase</keyword>
<dbReference type="Proteomes" id="UP000829685">
    <property type="component" value="Unassembled WGS sequence"/>
</dbReference>
<keyword evidence="4" id="KW-1185">Reference proteome</keyword>
<dbReference type="AlphaFoldDB" id="A0A9Q0AKN1"/>
<dbReference type="InterPro" id="IPR013094">
    <property type="entry name" value="AB_hydrolase_3"/>
</dbReference>
<dbReference type="InterPro" id="IPR050300">
    <property type="entry name" value="GDXG_lipolytic_enzyme"/>
</dbReference>
<evidence type="ECO:0000256" key="1">
    <source>
        <dbReference type="ARBA" id="ARBA00022801"/>
    </source>
</evidence>
<protein>
    <recommendedName>
        <fullName evidence="2">Alpha/beta hydrolase fold-3 domain-containing protein</fullName>
    </recommendedName>
</protein>
<dbReference type="Pfam" id="PF07859">
    <property type="entry name" value="Abhydrolase_3"/>
    <property type="match status" value="1"/>
</dbReference>
<dbReference type="SUPFAM" id="SSF53474">
    <property type="entry name" value="alpha/beta-Hydrolases"/>
    <property type="match status" value="1"/>
</dbReference>
<gene>
    <name evidence="3" type="ORF">JX265_011546</name>
</gene>
<accession>A0A9Q0AKN1</accession>
<evidence type="ECO:0000313" key="4">
    <source>
        <dbReference type="Proteomes" id="UP000829685"/>
    </source>
</evidence>
<dbReference type="PANTHER" id="PTHR48081">
    <property type="entry name" value="AB HYDROLASE SUPERFAMILY PROTEIN C4A8.06C"/>
    <property type="match status" value="1"/>
</dbReference>
<dbReference type="OrthoDB" id="408631at2759"/>
<reference evidence="3" key="1">
    <citation type="submission" date="2021-03" db="EMBL/GenBank/DDBJ databases">
        <title>Revisited historic fungal species revealed as producer of novel bioactive compounds through whole genome sequencing and comparative genomics.</title>
        <authorList>
            <person name="Vignolle G.A."/>
            <person name="Hochenegger N."/>
            <person name="Mach R.L."/>
            <person name="Mach-Aigner A.R."/>
            <person name="Javad Rahimi M."/>
            <person name="Salim K.A."/>
            <person name="Chan C.M."/>
            <person name="Lim L.B.L."/>
            <person name="Cai F."/>
            <person name="Druzhinina I.S."/>
            <person name="U'Ren J.M."/>
            <person name="Derntl C."/>
        </authorList>
    </citation>
    <scope>NUCLEOTIDE SEQUENCE</scope>
    <source>
        <strain evidence="3">TUCIM 5799</strain>
    </source>
</reference>
<proteinExistence type="predicted"/>
<evidence type="ECO:0000313" key="3">
    <source>
        <dbReference type="EMBL" id="KAI1856587.1"/>
    </source>
</evidence>
<feature type="domain" description="Alpha/beta hydrolase fold-3" evidence="2">
    <location>
        <begin position="114"/>
        <end position="327"/>
    </location>
</feature>
<dbReference type="PANTHER" id="PTHR48081:SF8">
    <property type="entry name" value="ALPHA_BETA HYDROLASE FOLD-3 DOMAIN-CONTAINING PROTEIN-RELATED"/>
    <property type="match status" value="1"/>
</dbReference>
<dbReference type="InterPro" id="IPR029058">
    <property type="entry name" value="AB_hydrolase_fold"/>
</dbReference>
<name>A0A9Q0AKN1_9PEZI</name>
<dbReference type="EMBL" id="JAFIMR010000043">
    <property type="protein sequence ID" value="KAI1856587.1"/>
    <property type="molecule type" value="Genomic_DNA"/>
</dbReference>
<organism evidence="3 4">
    <name type="scientific">Neoarthrinium moseri</name>
    <dbReference type="NCBI Taxonomy" id="1658444"/>
    <lineage>
        <taxon>Eukaryota</taxon>
        <taxon>Fungi</taxon>
        <taxon>Dikarya</taxon>
        <taxon>Ascomycota</taxon>
        <taxon>Pezizomycotina</taxon>
        <taxon>Sordariomycetes</taxon>
        <taxon>Xylariomycetidae</taxon>
        <taxon>Amphisphaeriales</taxon>
        <taxon>Apiosporaceae</taxon>
        <taxon>Neoarthrinium</taxon>
    </lineage>
</organism>
<evidence type="ECO:0000259" key="2">
    <source>
        <dbReference type="Pfam" id="PF07859"/>
    </source>
</evidence>
<dbReference type="Gene3D" id="3.40.50.1820">
    <property type="entry name" value="alpha/beta hydrolase"/>
    <property type="match status" value="1"/>
</dbReference>
<sequence length="355" mass="39207">MAPVKQRTEPPYPLHPSVIDRINPEYAAFYNEHLQDKQQVHLQPVEASRAGGGKIVLGAGKPEANVSVKDHLVLQDPRLCRNPGLMTGQDFPRIPIRIFTPMGQAPAAGWPLCFWFHGGGWVLGNIDTENVITSRLSHAGKCVVITVDYRLAPEHRFPTALEDCWQVFLWATNDSNRDPVLRGINKKCVAVGGSSAGGNIAAAICQRQAGFSTWMPRLQFLSVPVLDNTATAENNVSWRENEFTPALPAAKMMWYREHYLPDPAQWCHPEASPLLWKGNWGKLPPAVILVGELDVLRSEGQDFAKKMNAAGAKANVHVFKGQPHPFIAMDGALSDGRRAIEIFADALSNILYQPE</sequence>
<dbReference type="GO" id="GO:0016787">
    <property type="term" value="F:hydrolase activity"/>
    <property type="evidence" value="ECO:0007669"/>
    <property type="project" value="UniProtKB-KW"/>
</dbReference>
<comment type="caution">
    <text evidence="3">The sequence shown here is derived from an EMBL/GenBank/DDBJ whole genome shotgun (WGS) entry which is preliminary data.</text>
</comment>